<dbReference type="EMBL" id="AEEC02000012">
    <property type="protein sequence ID" value="EOA04830.1"/>
    <property type="molecule type" value="Genomic_DNA"/>
</dbReference>
<dbReference type="AlphaFoldDB" id="A0AAI9IEZ1"/>
<reference evidence="2 3" key="1">
    <citation type="journal article" date="2013" name="Front. Microbiol.">
        <title>The genome of the endophytic bacterium H. frisingense GSF30(T) identifies diverse strategies in the Herbaspirillum genus to interact with plants.</title>
        <authorList>
            <person name="Straub D."/>
            <person name="Rothballer M."/>
            <person name="Hartmann A."/>
            <person name="Ludewig U."/>
        </authorList>
    </citation>
    <scope>NUCLEOTIDE SEQUENCE [LARGE SCALE GENOMIC DNA]</scope>
    <source>
        <strain evidence="2 3">GSF30</strain>
    </source>
</reference>
<gene>
    <name evidence="2" type="ORF">HFRIS_010654</name>
</gene>
<dbReference type="InterPro" id="IPR050266">
    <property type="entry name" value="AB_hydrolase_sf"/>
</dbReference>
<dbReference type="Proteomes" id="UP000006772">
    <property type="component" value="Unassembled WGS sequence"/>
</dbReference>
<sequence length="255" mass="27900">MAIEAGHGGAADALPLVLLPGTLCDSRIWLAHVAALSRQREVIVPQIGLEVSLSGEASRLLAMLPRRFALGGFSLGAILAFELVRQARQRVAGLCIVSSTARADAPRNLTLRRLQLERFEAGDVQALMEQEMLPGYFHPGADAESRQRWNELVLTMARQTPAAVFRNQVRYAISRPDSMSTLAAMQVPVQVQCGQNDQLCPPQRQAEMVFVRSGCSLVRVPDCGHFLPIEAERSSIISMEKWLDCVCNGIPEQAA</sequence>
<protein>
    <submittedName>
        <fullName evidence="2">Hydrolase</fullName>
    </submittedName>
</protein>
<dbReference type="GO" id="GO:0016787">
    <property type="term" value="F:hydrolase activity"/>
    <property type="evidence" value="ECO:0007669"/>
    <property type="project" value="UniProtKB-KW"/>
</dbReference>
<dbReference type="InterPro" id="IPR029058">
    <property type="entry name" value="AB_hydrolase_fold"/>
</dbReference>
<dbReference type="Pfam" id="PF12697">
    <property type="entry name" value="Abhydrolase_6"/>
    <property type="match status" value="1"/>
</dbReference>
<feature type="domain" description="AB hydrolase-1" evidence="1">
    <location>
        <begin position="16"/>
        <end position="229"/>
    </location>
</feature>
<dbReference type="RefSeq" id="WP_006463330.1">
    <property type="nucleotide sequence ID" value="NZ_AEEC02000012.1"/>
</dbReference>
<dbReference type="SUPFAM" id="SSF53474">
    <property type="entry name" value="alpha/beta-Hydrolases"/>
    <property type="match status" value="1"/>
</dbReference>
<dbReference type="PANTHER" id="PTHR43798">
    <property type="entry name" value="MONOACYLGLYCEROL LIPASE"/>
    <property type="match status" value="1"/>
</dbReference>
<evidence type="ECO:0000313" key="2">
    <source>
        <dbReference type="EMBL" id="EOA04830.1"/>
    </source>
</evidence>
<evidence type="ECO:0000259" key="1">
    <source>
        <dbReference type="Pfam" id="PF12697"/>
    </source>
</evidence>
<dbReference type="Gene3D" id="3.40.50.1820">
    <property type="entry name" value="alpha/beta hydrolase"/>
    <property type="match status" value="1"/>
</dbReference>
<dbReference type="InterPro" id="IPR000073">
    <property type="entry name" value="AB_hydrolase_1"/>
</dbReference>
<accession>A0AAI9IEZ1</accession>
<organism evidence="2 3">
    <name type="scientific">Herbaspirillum frisingense GSF30</name>
    <dbReference type="NCBI Taxonomy" id="864073"/>
    <lineage>
        <taxon>Bacteria</taxon>
        <taxon>Pseudomonadati</taxon>
        <taxon>Pseudomonadota</taxon>
        <taxon>Betaproteobacteria</taxon>
        <taxon>Burkholderiales</taxon>
        <taxon>Oxalobacteraceae</taxon>
        <taxon>Herbaspirillum</taxon>
    </lineage>
</organism>
<evidence type="ECO:0000313" key="3">
    <source>
        <dbReference type="Proteomes" id="UP000006772"/>
    </source>
</evidence>
<proteinExistence type="predicted"/>
<keyword evidence="2" id="KW-0378">Hydrolase</keyword>
<name>A0AAI9IEZ1_9BURK</name>
<comment type="caution">
    <text evidence="2">The sequence shown here is derived from an EMBL/GenBank/DDBJ whole genome shotgun (WGS) entry which is preliminary data.</text>
</comment>
<dbReference type="PANTHER" id="PTHR43798:SF29">
    <property type="entry name" value="AB HYDROLASE-1 DOMAIN-CONTAINING PROTEIN"/>
    <property type="match status" value="1"/>
</dbReference>